<reference evidence="2" key="1">
    <citation type="submission" date="2014-09" db="EMBL/GenBank/DDBJ databases">
        <authorList>
            <person name="Magalhaes I.L.F."/>
            <person name="Oliveira U."/>
            <person name="Santos F.R."/>
            <person name="Vidigal T.H.D.A."/>
            <person name="Brescovit A.D."/>
            <person name="Santos A.J."/>
        </authorList>
    </citation>
    <scope>NUCLEOTIDE SEQUENCE</scope>
    <source>
        <tissue evidence="2">Shoot tissue taken approximately 20 cm above the soil surface</tissue>
    </source>
</reference>
<accession>A0A0A9E8L3</accession>
<evidence type="ECO:0000256" key="1">
    <source>
        <dbReference type="SAM" id="MobiDB-lite"/>
    </source>
</evidence>
<proteinExistence type="predicted"/>
<organism evidence="2">
    <name type="scientific">Arundo donax</name>
    <name type="common">Giant reed</name>
    <name type="synonym">Donax arundinaceus</name>
    <dbReference type="NCBI Taxonomy" id="35708"/>
    <lineage>
        <taxon>Eukaryota</taxon>
        <taxon>Viridiplantae</taxon>
        <taxon>Streptophyta</taxon>
        <taxon>Embryophyta</taxon>
        <taxon>Tracheophyta</taxon>
        <taxon>Spermatophyta</taxon>
        <taxon>Magnoliopsida</taxon>
        <taxon>Liliopsida</taxon>
        <taxon>Poales</taxon>
        <taxon>Poaceae</taxon>
        <taxon>PACMAD clade</taxon>
        <taxon>Arundinoideae</taxon>
        <taxon>Arundineae</taxon>
        <taxon>Arundo</taxon>
    </lineage>
</organism>
<evidence type="ECO:0000313" key="2">
    <source>
        <dbReference type="EMBL" id="JAD95383.1"/>
    </source>
</evidence>
<dbReference type="AlphaFoldDB" id="A0A0A9E8L3"/>
<dbReference type="EMBL" id="GBRH01202512">
    <property type="protein sequence ID" value="JAD95383.1"/>
    <property type="molecule type" value="Transcribed_RNA"/>
</dbReference>
<protein>
    <submittedName>
        <fullName evidence="2">RNA binding protein, putative</fullName>
    </submittedName>
</protein>
<feature type="compositionally biased region" description="Basic and acidic residues" evidence="1">
    <location>
        <begin position="90"/>
        <end position="100"/>
    </location>
</feature>
<feature type="region of interest" description="Disordered" evidence="1">
    <location>
        <begin position="77"/>
        <end position="100"/>
    </location>
</feature>
<name>A0A0A9E8L3_ARUDO</name>
<sequence>MCVIGRCLVPKIHKCATPQLSTGTGADGRGPVVGEEAGEHLLRDRLREVPHQERCRGRRSGPRRRLLLLLRRQRMCGGGSRGRWCKRGRQREGRHLSRRG</sequence>
<reference evidence="2" key="2">
    <citation type="journal article" date="2015" name="Data Brief">
        <title>Shoot transcriptome of the giant reed, Arundo donax.</title>
        <authorList>
            <person name="Barrero R.A."/>
            <person name="Guerrero F.D."/>
            <person name="Moolhuijzen P."/>
            <person name="Goolsby J.A."/>
            <person name="Tidwell J."/>
            <person name="Bellgard S.E."/>
            <person name="Bellgard M.I."/>
        </authorList>
    </citation>
    <scope>NUCLEOTIDE SEQUENCE</scope>
    <source>
        <tissue evidence="2">Shoot tissue taken approximately 20 cm above the soil surface</tissue>
    </source>
</reference>